<organism evidence="3 4">
    <name type="scientific">Candidatus Kaiserbacteria bacterium RIFCSPLOWO2_01_FULL_50_24</name>
    <dbReference type="NCBI Taxonomy" id="1798507"/>
    <lineage>
        <taxon>Bacteria</taxon>
        <taxon>Candidatus Kaiseribacteriota</taxon>
    </lineage>
</organism>
<keyword evidence="1" id="KW-0472">Membrane</keyword>
<keyword evidence="2" id="KW-0732">Signal</keyword>
<evidence type="ECO:0000256" key="2">
    <source>
        <dbReference type="SAM" id="SignalP"/>
    </source>
</evidence>
<evidence type="ECO:0000313" key="4">
    <source>
        <dbReference type="Proteomes" id="UP000178587"/>
    </source>
</evidence>
<evidence type="ECO:0000313" key="3">
    <source>
        <dbReference type="EMBL" id="OGG73307.1"/>
    </source>
</evidence>
<name>A0A1F6EI65_9BACT</name>
<dbReference type="AlphaFoldDB" id="A0A1F6EI65"/>
<feature type="signal peptide" evidence="2">
    <location>
        <begin position="1"/>
        <end position="27"/>
    </location>
</feature>
<evidence type="ECO:0000256" key="1">
    <source>
        <dbReference type="SAM" id="Phobius"/>
    </source>
</evidence>
<reference evidence="3 4" key="1">
    <citation type="journal article" date="2016" name="Nat. Commun.">
        <title>Thousands of microbial genomes shed light on interconnected biogeochemical processes in an aquifer system.</title>
        <authorList>
            <person name="Anantharaman K."/>
            <person name="Brown C.T."/>
            <person name="Hug L.A."/>
            <person name="Sharon I."/>
            <person name="Castelle C.J."/>
            <person name="Probst A.J."/>
            <person name="Thomas B.C."/>
            <person name="Singh A."/>
            <person name="Wilkins M.J."/>
            <person name="Karaoz U."/>
            <person name="Brodie E.L."/>
            <person name="Williams K.H."/>
            <person name="Hubbard S.S."/>
            <person name="Banfield J.F."/>
        </authorList>
    </citation>
    <scope>NUCLEOTIDE SEQUENCE [LARGE SCALE GENOMIC DNA]</scope>
</reference>
<dbReference type="EMBL" id="MFLU01000022">
    <property type="protein sequence ID" value="OGG73307.1"/>
    <property type="molecule type" value="Genomic_DNA"/>
</dbReference>
<dbReference type="STRING" id="1798507.A3A34_03445"/>
<keyword evidence="1" id="KW-0812">Transmembrane</keyword>
<gene>
    <name evidence="3" type="ORF">A3A34_03445</name>
</gene>
<feature type="chain" id="PRO_5009524163" evidence="2">
    <location>
        <begin position="28"/>
        <end position="150"/>
    </location>
</feature>
<comment type="caution">
    <text evidence="3">The sequence shown here is derived from an EMBL/GenBank/DDBJ whole genome shotgun (WGS) entry which is preliminary data.</text>
</comment>
<accession>A0A1F6EI65</accession>
<protein>
    <submittedName>
        <fullName evidence="3">Uncharacterized protein</fullName>
    </submittedName>
</protein>
<sequence>MSFALKNFWLPLTIATLFIFMPLTASAQVEDLRAAMYEVLARNQSTATLSSAELEALVSALVVEAEAQGVTAAGLTAFSPEDIEGLTFLASTEETCTYPAFVCATNEAFGFSGDDTRFPIALGAAAGALVIILGLVLTRRYHNDAFIGMR</sequence>
<feature type="transmembrane region" description="Helical" evidence="1">
    <location>
        <begin position="118"/>
        <end position="137"/>
    </location>
</feature>
<keyword evidence="1" id="KW-1133">Transmembrane helix</keyword>
<dbReference type="Proteomes" id="UP000178587">
    <property type="component" value="Unassembled WGS sequence"/>
</dbReference>
<proteinExistence type="predicted"/>